<dbReference type="Proteomes" id="UP000045285">
    <property type="component" value="Unassembled WGS sequence"/>
</dbReference>
<reference evidence="2" key="1">
    <citation type="submission" date="2014-08" db="EMBL/GenBank/DDBJ databases">
        <authorList>
            <person name="Moulin L."/>
        </authorList>
    </citation>
    <scope>NUCLEOTIDE SEQUENCE [LARGE SCALE GENOMIC DNA]</scope>
</reference>
<name>A0A090EFJ0_MESPL</name>
<keyword evidence="2" id="KW-1185">Reference proteome</keyword>
<evidence type="ECO:0000313" key="1">
    <source>
        <dbReference type="EMBL" id="CDX26908.1"/>
    </source>
</evidence>
<proteinExistence type="predicted"/>
<dbReference type="AlphaFoldDB" id="A0A090EFJ0"/>
<accession>A0A090EFJ0</accession>
<protein>
    <submittedName>
        <fullName evidence="1">Uncharacterized protein</fullName>
    </submittedName>
</protein>
<gene>
    <name evidence="1" type="ORF">MPL3356_60614</name>
</gene>
<dbReference type="EMBL" id="CCMZ01000056">
    <property type="protein sequence ID" value="CDX26908.1"/>
    <property type="molecule type" value="Genomic_DNA"/>
</dbReference>
<organism evidence="1 2">
    <name type="scientific">Mesorhizobium plurifarium</name>
    <dbReference type="NCBI Taxonomy" id="69974"/>
    <lineage>
        <taxon>Bacteria</taxon>
        <taxon>Pseudomonadati</taxon>
        <taxon>Pseudomonadota</taxon>
        <taxon>Alphaproteobacteria</taxon>
        <taxon>Hyphomicrobiales</taxon>
        <taxon>Phyllobacteriaceae</taxon>
        <taxon>Mesorhizobium</taxon>
    </lineage>
</organism>
<evidence type="ECO:0000313" key="2">
    <source>
        <dbReference type="Proteomes" id="UP000045285"/>
    </source>
</evidence>
<sequence length="78" mass="9104">MDNAHAKLKDLGDRIQAAMDRHGITMAEITVRRFRRRASDLFDRTARSHRDLARAIDEACISAREMSEGLLRIQRRRK</sequence>